<dbReference type="InterPro" id="IPR052584">
    <property type="entry name" value="U2_snRNP_Complex_Component"/>
</dbReference>
<evidence type="ECO:0000259" key="2">
    <source>
        <dbReference type="SMART" id="SM00581"/>
    </source>
</evidence>
<dbReference type="SMART" id="SM00581">
    <property type="entry name" value="PSP"/>
    <property type="match status" value="2"/>
</dbReference>
<dbReference type="InterPro" id="IPR007180">
    <property type="entry name" value="DUF382"/>
</dbReference>
<dbReference type="PANTHER" id="PTHR12785">
    <property type="entry name" value="SPLICING FACTOR 3B"/>
    <property type="match status" value="1"/>
</dbReference>
<accession>A0A0M3ICD4</accession>
<feature type="region of interest" description="Disordered" evidence="1">
    <location>
        <begin position="22"/>
        <end position="72"/>
    </location>
</feature>
<dbReference type="WBParaSite" id="ALUE_0001553601-mRNA-1">
    <property type="protein sequence ID" value="ALUE_0001553601-mRNA-1"/>
    <property type="gene ID" value="ALUE_0001553601"/>
</dbReference>
<feature type="compositionally biased region" description="Basic and acidic residues" evidence="1">
    <location>
        <begin position="466"/>
        <end position="475"/>
    </location>
</feature>
<dbReference type="Proteomes" id="UP000036681">
    <property type="component" value="Unplaced"/>
</dbReference>
<evidence type="ECO:0000313" key="4">
    <source>
        <dbReference type="WBParaSite" id="ALUE_0001553601-mRNA-1"/>
    </source>
</evidence>
<organism evidence="3 4">
    <name type="scientific">Ascaris lumbricoides</name>
    <name type="common">Giant roundworm</name>
    <dbReference type="NCBI Taxonomy" id="6252"/>
    <lineage>
        <taxon>Eukaryota</taxon>
        <taxon>Metazoa</taxon>
        <taxon>Ecdysozoa</taxon>
        <taxon>Nematoda</taxon>
        <taxon>Chromadorea</taxon>
        <taxon>Rhabditida</taxon>
        <taxon>Spirurina</taxon>
        <taxon>Ascaridomorpha</taxon>
        <taxon>Ascaridoidea</taxon>
        <taxon>Ascarididae</taxon>
        <taxon>Ascaris</taxon>
    </lineage>
</organism>
<feature type="compositionally biased region" description="Basic residues" evidence="1">
    <location>
        <begin position="31"/>
        <end position="47"/>
    </location>
</feature>
<feature type="compositionally biased region" description="Basic residues" evidence="1">
    <location>
        <begin position="703"/>
        <end position="714"/>
    </location>
</feature>
<feature type="domain" description="PSP proline-rich" evidence="2">
    <location>
        <begin position="316"/>
        <end position="374"/>
    </location>
</feature>
<feature type="compositionally biased region" description="Polar residues" evidence="1">
    <location>
        <begin position="498"/>
        <end position="508"/>
    </location>
</feature>
<feature type="region of interest" description="Disordered" evidence="1">
    <location>
        <begin position="461"/>
        <end position="525"/>
    </location>
</feature>
<proteinExistence type="predicted"/>
<feature type="compositionally biased region" description="Acidic residues" evidence="1">
    <location>
        <begin position="478"/>
        <end position="495"/>
    </location>
</feature>
<keyword evidence="3" id="KW-1185">Reference proteome</keyword>
<protein>
    <submittedName>
        <fullName evidence="4">PSP domain-containing protein</fullName>
    </submittedName>
</protein>
<feature type="compositionally biased region" description="Basic and acidic residues" evidence="1">
    <location>
        <begin position="653"/>
        <end position="666"/>
    </location>
</feature>
<dbReference type="GO" id="GO:0005634">
    <property type="term" value="C:nucleus"/>
    <property type="evidence" value="ECO:0007669"/>
    <property type="project" value="InterPro"/>
</dbReference>
<dbReference type="Pfam" id="PF04037">
    <property type="entry name" value="DUF382"/>
    <property type="match status" value="1"/>
</dbReference>
<feature type="compositionally biased region" description="Basic and acidic residues" evidence="1">
    <location>
        <begin position="143"/>
        <end position="156"/>
    </location>
</feature>
<feature type="domain" description="PSP proline-rich" evidence="2">
    <location>
        <begin position="381"/>
        <end position="425"/>
    </location>
</feature>
<dbReference type="InterPro" id="IPR006568">
    <property type="entry name" value="PSP_pro-rich"/>
</dbReference>
<evidence type="ECO:0000313" key="3">
    <source>
        <dbReference type="Proteomes" id="UP000036681"/>
    </source>
</evidence>
<reference evidence="4" key="1">
    <citation type="submission" date="2017-02" db="UniProtKB">
        <authorList>
            <consortium name="WormBaseParasite"/>
        </authorList>
    </citation>
    <scope>IDENTIFICATION</scope>
</reference>
<feature type="region of interest" description="Disordered" evidence="1">
    <location>
        <begin position="653"/>
        <end position="714"/>
    </location>
</feature>
<name>A0A0M3ICD4_ASCLU</name>
<dbReference type="PANTHER" id="PTHR12785:SF6">
    <property type="entry name" value="SPLICING FACTOR 3B SUBUNIT 2"/>
    <property type="match status" value="1"/>
</dbReference>
<evidence type="ECO:0000256" key="1">
    <source>
        <dbReference type="SAM" id="MobiDB-lite"/>
    </source>
</evidence>
<sequence length="714" mass="80066">MVRLETEERVVLDTEPMAHFNKKELKELERRKNKNRKKKESKKKKKEKSAVANGLQNGTGPGVEAAADVSSDGGDDLAVEIEYVGEAPAVDPSDPNFQYFAKIFENFKIAEEEKKSDTSATPIGQPDTKKEEVPTKASISEKILQEEMSEKRREQEEAGETQKLSKRKLRLAMQPSIAELKEVTTRPDVVEWADVTSRDPQLLVTLKAYRNTVPVPRHWNAKRKYLAGKRGFERPPFELPDFIKRTGIMEMRETMWEKEDAQSLKSKMRERARPKLGRIDIDYQKLHDAFFKWQTKPPMTQMGELYYEGKELETIMKEKKPGNLSDELRIALGMPVGPNAQKFPPPWLIAMQRYGPPPSYPNLKIPGLNCPIPEGCAFGYHAGGWGKPPNAQKFPPPWLIAMQRYGPPPSYPNLKIPGLNCPIPEGCAFGYHAGGWGKPPVDEHGKPLYGDVFGVEAPAMPEMDDESRIERRHWGEIGSDEDSSEESDEDEEDAEGITTDSGFITPATTEGFATPSGITSGVLTGVETPDTIELRKGKRAEESIAGGDTPAPQLYTVLQERKVDRVAGQMMASTHVYDISVSYFLFAIAGGDTPAPQLYTVLQERKVDRVAGQMMASTHVYDISKKAAPAPAAQGGDAGVEVSLNPEDLDLADQKGLEKKYEEQLRKQTKGRQDDDEDFSDMVAEHSAKQNRKRKVQEQKKTNQQHKKYKDFKF</sequence>
<dbReference type="AlphaFoldDB" id="A0A0M3ICD4"/>
<dbReference type="Pfam" id="PF04046">
    <property type="entry name" value="PSP"/>
    <property type="match status" value="2"/>
</dbReference>
<feature type="region of interest" description="Disordered" evidence="1">
    <location>
        <begin position="113"/>
        <end position="167"/>
    </location>
</feature>